<reference evidence="2 3" key="1">
    <citation type="submission" date="2019-07" db="EMBL/GenBank/DDBJ databases">
        <title>Full genome sequence of Humibacter sp. WJ7-1.</title>
        <authorList>
            <person name="Im W.-T."/>
        </authorList>
    </citation>
    <scope>NUCLEOTIDE SEQUENCE [LARGE SCALE GENOMIC DNA]</scope>
    <source>
        <strain evidence="2 3">WJ7-1</strain>
    </source>
</reference>
<protein>
    <submittedName>
        <fullName evidence="2">DUF1772 domain-containing protein</fullName>
    </submittedName>
</protein>
<dbReference type="OrthoDB" id="4827927at2"/>
<feature type="transmembrane region" description="Helical" evidence="1">
    <location>
        <begin position="85"/>
        <end position="106"/>
    </location>
</feature>
<dbReference type="Proteomes" id="UP000320216">
    <property type="component" value="Chromosome"/>
</dbReference>
<keyword evidence="1" id="KW-0472">Membrane</keyword>
<name>A0A5B8M7C0_9MICO</name>
<keyword evidence="1" id="KW-1133">Transmembrane helix</keyword>
<dbReference type="KEGG" id="huw:FPZ11_13055"/>
<evidence type="ECO:0000256" key="1">
    <source>
        <dbReference type="SAM" id="Phobius"/>
    </source>
</evidence>
<dbReference type="RefSeq" id="WP_146321571.1">
    <property type="nucleotide sequence ID" value="NZ_CP042305.1"/>
</dbReference>
<gene>
    <name evidence="2" type="ORF">FPZ11_13055</name>
</gene>
<organism evidence="2 3">
    <name type="scientific">Humibacter ginsenosidimutans</name>
    <dbReference type="NCBI Taxonomy" id="2599293"/>
    <lineage>
        <taxon>Bacteria</taxon>
        <taxon>Bacillati</taxon>
        <taxon>Actinomycetota</taxon>
        <taxon>Actinomycetes</taxon>
        <taxon>Micrococcales</taxon>
        <taxon>Microbacteriaceae</taxon>
        <taxon>Humibacter</taxon>
    </lineage>
</organism>
<keyword evidence="1" id="KW-0812">Transmembrane</keyword>
<evidence type="ECO:0000313" key="2">
    <source>
        <dbReference type="EMBL" id="QDZ15565.1"/>
    </source>
</evidence>
<dbReference type="AlphaFoldDB" id="A0A5B8M7C0"/>
<proteinExistence type="predicted"/>
<accession>A0A5B8M7C0</accession>
<feature type="transmembrane region" description="Helical" evidence="1">
    <location>
        <begin position="58"/>
        <end position="79"/>
    </location>
</feature>
<feature type="transmembrane region" description="Helical" evidence="1">
    <location>
        <begin position="6"/>
        <end position="29"/>
    </location>
</feature>
<sequence>MNDPLGAAALVAAIVSTGLLAGVFQLYAFAIMPGLRRTDDGTFVVAFAAVDRAIVNPWFLLVIFFGAPVLTAIALVTGWGSASTAWAAGALAATVVCVVITVAVHLPSNNALKAAAGAGTVDATGIRGAFREARWAAWNVVRAVLSTAATISLGVGLAQ</sequence>
<dbReference type="Pfam" id="PF08592">
    <property type="entry name" value="Anthrone_oxy"/>
    <property type="match status" value="1"/>
</dbReference>
<keyword evidence="3" id="KW-1185">Reference proteome</keyword>
<dbReference type="EMBL" id="CP042305">
    <property type="protein sequence ID" value="QDZ15565.1"/>
    <property type="molecule type" value="Genomic_DNA"/>
</dbReference>
<evidence type="ECO:0000313" key="3">
    <source>
        <dbReference type="Proteomes" id="UP000320216"/>
    </source>
</evidence>
<dbReference type="InterPro" id="IPR013901">
    <property type="entry name" value="Anthrone_oxy"/>
</dbReference>